<dbReference type="GO" id="GO:0005886">
    <property type="term" value="C:plasma membrane"/>
    <property type="evidence" value="ECO:0007669"/>
    <property type="project" value="UniProtKB-SubCell"/>
</dbReference>
<dbReference type="AlphaFoldDB" id="A0A7T2W1A9"/>
<evidence type="ECO:0000313" key="10">
    <source>
        <dbReference type="Proteomes" id="UP000594778"/>
    </source>
</evidence>
<evidence type="ECO:0000256" key="1">
    <source>
        <dbReference type="ARBA" id="ARBA00004651"/>
    </source>
</evidence>
<feature type="transmembrane region" description="Helical" evidence="7">
    <location>
        <begin position="158"/>
        <end position="175"/>
    </location>
</feature>
<sequence>MIEMVKNFGDRVWRAIKKPELVFAIILLSVFSALSIGHEGLRLVKLLVLYLPYCFLIFLFAKNGNPSWIGKTFVWLVTLAFYVDGIARYYLREAYDAAPDSALVLNAVANTNLREGIEYAFANSVLLICLGLLLFFLATLSLVLLISVDSAPRSYSRAIWCIVVLLMTFSLVAHVNKPWRKLHPIVFWKNWQESISLVQAEWANQVAIREEQFTRAKTLAPKVERKGSSTIVLVIADSINRDNLGIYGYPRNTTPMLSLKRRDAGRNMVIFRNSWSLDASTIPAFERMFSLQAASTDNSLHLLAMARAAGYKTWWVSNHDDVAIESRHASYADIVELINRTPGRSSSSLDGETLNLLEEALKDGAENKFIVVHLLGAHPHYSLRYPKNENPFDDTTDDVDREMEAKHRSFWVRGFREQYDAALLYHDSVIAKTLDLMKTSESSSDYQAWMYLSDHGQEVGHLLNKVGHSPSTESGYRIPTIIWRNKIESNSPDNLGDRGFRSDWASWTIADLLSLQWEGKSSKLNILAEDYQWIAPKLPFPLTEATPSMRP</sequence>
<dbReference type="GO" id="GO:0016776">
    <property type="term" value="F:phosphotransferase activity, phosphate group as acceptor"/>
    <property type="evidence" value="ECO:0007669"/>
    <property type="project" value="TreeGrafter"/>
</dbReference>
<dbReference type="RefSeq" id="WP_012203639.1">
    <property type="nucleotide sequence ID" value="NZ_CANENH010000005.1"/>
</dbReference>
<dbReference type="InterPro" id="IPR040423">
    <property type="entry name" value="PEA_transferase"/>
</dbReference>
<feature type="transmembrane region" description="Helical" evidence="7">
    <location>
        <begin position="120"/>
        <end position="146"/>
    </location>
</feature>
<dbReference type="Gene3D" id="3.40.720.10">
    <property type="entry name" value="Alkaline Phosphatase, subunit A"/>
    <property type="match status" value="1"/>
</dbReference>
<reference evidence="9 10" key="1">
    <citation type="submission" date="2020-12" db="EMBL/GenBank/DDBJ databases">
        <title>FDA dAtabase for Regulatory Grade micrObial Sequences (FDA-ARGOS): Supporting development and validation of Infectious Disease Dx tests.</title>
        <authorList>
            <person name="Sproer C."/>
            <person name="Gronow S."/>
            <person name="Severitt S."/>
            <person name="Schroder I."/>
            <person name="Tallon L."/>
            <person name="Sadzewicz L."/>
            <person name="Zhao X."/>
            <person name="Boylan J."/>
            <person name="Ott S."/>
            <person name="Bowen H."/>
            <person name="Vavikolanu K."/>
            <person name="Mehta A."/>
            <person name="Aluvathingal J."/>
            <person name="Nadendla S."/>
            <person name="Lowell S."/>
            <person name="Myers T."/>
            <person name="Yan Y."/>
            <person name="Sichtig H."/>
        </authorList>
    </citation>
    <scope>NUCLEOTIDE SEQUENCE [LARGE SCALE GENOMIC DNA]</scope>
    <source>
        <strain evidence="9 10">FDAARGOS_909</strain>
    </source>
</reference>
<dbReference type="PANTHER" id="PTHR30443">
    <property type="entry name" value="INNER MEMBRANE PROTEIN"/>
    <property type="match status" value="1"/>
</dbReference>
<proteinExistence type="predicted"/>
<keyword evidence="2" id="KW-1003">Cell membrane</keyword>
<comment type="subcellular location">
    <subcellularLocation>
        <location evidence="1">Cell membrane</location>
        <topology evidence="1">Multi-pass membrane protein</topology>
    </subcellularLocation>
</comment>
<dbReference type="OMA" id="DHGQEVG"/>
<dbReference type="GO" id="GO:0009244">
    <property type="term" value="P:lipopolysaccharide core region biosynthetic process"/>
    <property type="evidence" value="ECO:0007669"/>
    <property type="project" value="TreeGrafter"/>
</dbReference>
<dbReference type="Pfam" id="PF00884">
    <property type="entry name" value="Sulfatase"/>
    <property type="match status" value="1"/>
</dbReference>
<evidence type="ECO:0000256" key="4">
    <source>
        <dbReference type="ARBA" id="ARBA00022692"/>
    </source>
</evidence>
<protein>
    <submittedName>
        <fullName evidence="9">Phosphoethanolamine transferase</fullName>
    </submittedName>
</protein>
<dbReference type="InterPro" id="IPR000917">
    <property type="entry name" value="Sulfatase_N"/>
</dbReference>
<dbReference type="EMBL" id="CP065668">
    <property type="protein sequence ID" value="QPS11111.1"/>
    <property type="molecule type" value="Genomic_DNA"/>
</dbReference>
<feature type="transmembrane region" description="Helical" evidence="7">
    <location>
        <begin position="73"/>
        <end position="91"/>
    </location>
</feature>
<accession>A0A7T2W1A9</accession>
<dbReference type="GeneID" id="31502998"/>
<dbReference type="InterPro" id="IPR058130">
    <property type="entry name" value="PEA_transf_C"/>
</dbReference>
<feature type="transmembrane region" description="Helical" evidence="7">
    <location>
        <begin position="21"/>
        <end position="37"/>
    </location>
</feature>
<keyword evidence="3 9" id="KW-0808">Transferase</keyword>
<keyword evidence="5 7" id="KW-1133">Transmembrane helix</keyword>
<gene>
    <name evidence="9" type="ORF">I6G66_14400</name>
</gene>
<feature type="domain" description="Sulfatase N-terminal" evidence="8">
    <location>
        <begin position="230"/>
        <end position="490"/>
    </location>
</feature>
<evidence type="ECO:0000259" key="8">
    <source>
        <dbReference type="Pfam" id="PF00884"/>
    </source>
</evidence>
<evidence type="ECO:0000256" key="7">
    <source>
        <dbReference type="SAM" id="Phobius"/>
    </source>
</evidence>
<evidence type="ECO:0000256" key="2">
    <source>
        <dbReference type="ARBA" id="ARBA00022475"/>
    </source>
</evidence>
<dbReference type="Proteomes" id="UP000594778">
    <property type="component" value="Chromosome"/>
</dbReference>
<organism evidence="9 10">
    <name type="scientific">Delftia acidovorans</name>
    <name type="common">Pseudomonas acidovorans</name>
    <name type="synonym">Comamonas acidovorans</name>
    <dbReference type="NCBI Taxonomy" id="80866"/>
    <lineage>
        <taxon>Bacteria</taxon>
        <taxon>Pseudomonadati</taxon>
        <taxon>Pseudomonadota</taxon>
        <taxon>Betaproteobacteria</taxon>
        <taxon>Burkholderiales</taxon>
        <taxon>Comamonadaceae</taxon>
        <taxon>Delftia</taxon>
    </lineage>
</organism>
<dbReference type="InterPro" id="IPR017850">
    <property type="entry name" value="Alkaline_phosphatase_core_sf"/>
</dbReference>
<dbReference type="SUPFAM" id="SSF53649">
    <property type="entry name" value="Alkaline phosphatase-like"/>
    <property type="match status" value="1"/>
</dbReference>
<keyword evidence="4 7" id="KW-0812">Transmembrane</keyword>
<evidence type="ECO:0000256" key="3">
    <source>
        <dbReference type="ARBA" id="ARBA00022679"/>
    </source>
</evidence>
<evidence type="ECO:0000313" key="9">
    <source>
        <dbReference type="EMBL" id="QPS11111.1"/>
    </source>
</evidence>
<evidence type="ECO:0000256" key="6">
    <source>
        <dbReference type="ARBA" id="ARBA00023136"/>
    </source>
</evidence>
<evidence type="ECO:0000256" key="5">
    <source>
        <dbReference type="ARBA" id="ARBA00022989"/>
    </source>
</evidence>
<keyword evidence="6 7" id="KW-0472">Membrane</keyword>
<dbReference type="CDD" id="cd16017">
    <property type="entry name" value="LptA"/>
    <property type="match status" value="1"/>
</dbReference>
<name>A0A7T2W1A9_DELAC</name>
<dbReference type="PANTHER" id="PTHR30443:SF0">
    <property type="entry name" value="PHOSPHOETHANOLAMINE TRANSFERASE EPTA"/>
    <property type="match status" value="1"/>
</dbReference>
<feature type="transmembrane region" description="Helical" evidence="7">
    <location>
        <begin position="43"/>
        <end position="61"/>
    </location>
</feature>